<feature type="domain" description="Kinesin motor" evidence="10">
    <location>
        <begin position="17"/>
        <end position="370"/>
    </location>
</feature>
<dbReference type="InterPro" id="IPR027417">
    <property type="entry name" value="P-loop_NTPase"/>
</dbReference>
<dbReference type="PANTHER" id="PTHR47969">
    <property type="entry name" value="CHROMOSOME-ASSOCIATED KINESIN KIF4A-RELATED"/>
    <property type="match status" value="1"/>
</dbReference>
<keyword evidence="12" id="KW-1185">Reference proteome</keyword>
<organism evidence="11 12">
    <name type="scientific">Ostreobium quekettii</name>
    <dbReference type="NCBI Taxonomy" id="121088"/>
    <lineage>
        <taxon>Eukaryota</taxon>
        <taxon>Viridiplantae</taxon>
        <taxon>Chlorophyta</taxon>
        <taxon>core chlorophytes</taxon>
        <taxon>Ulvophyceae</taxon>
        <taxon>TCBD clade</taxon>
        <taxon>Bryopsidales</taxon>
        <taxon>Ostreobineae</taxon>
        <taxon>Ostreobiaceae</taxon>
        <taxon>Ostreobium</taxon>
    </lineage>
</organism>
<evidence type="ECO:0000256" key="3">
    <source>
        <dbReference type="ARBA" id="ARBA00022741"/>
    </source>
</evidence>
<evidence type="ECO:0000256" key="2">
    <source>
        <dbReference type="ARBA" id="ARBA00022490"/>
    </source>
</evidence>
<dbReference type="GO" id="GO:0007052">
    <property type="term" value="P:mitotic spindle organization"/>
    <property type="evidence" value="ECO:0007669"/>
    <property type="project" value="TreeGrafter"/>
</dbReference>
<dbReference type="PROSITE" id="PS50067">
    <property type="entry name" value="KINESIN_MOTOR_2"/>
    <property type="match status" value="1"/>
</dbReference>
<dbReference type="GO" id="GO:0005875">
    <property type="term" value="C:microtubule associated complex"/>
    <property type="evidence" value="ECO:0007669"/>
    <property type="project" value="TreeGrafter"/>
</dbReference>
<evidence type="ECO:0000256" key="8">
    <source>
        <dbReference type="SAM" id="Coils"/>
    </source>
</evidence>
<feature type="region of interest" description="Disordered" evidence="9">
    <location>
        <begin position="236"/>
        <end position="257"/>
    </location>
</feature>
<evidence type="ECO:0000256" key="9">
    <source>
        <dbReference type="SAM" id="MobiDB-lite"/>
    </source>
</evidence>
<dbReference type="InterPro" id="IPR027640">
    <property type="entry name" value="Kinesin-like_fam"/>
</dbReference>
<dbReference type="PRINTS" id="PR00380">
    <property type="entry name" value="KINESINHEAVY"/>
</dbReference>
<evidence type="ECO:0000256" key="4">
    <source>
        <dbReference type="ARBA" id="ARBA00022840"/>
    </source>
</evidence>
<feature type="coiled-coil region" evidence="8">
    <location>
        <begin position="880"/>
        <end position="914"/>
    </location>
</feature>
<protein>
    <recommendedName>
        <fullName evidence="10">Kinesin motor domain-containing protein</fullName>
    </recommendedName>
</protein>
<evidence type="ECO:0000313" key="11">
    <source>
        <dbReference type="EMBL" id="CAD7698229.1"/>
    </source>
</evidence>
<feature type="region of interest" description="Disordered" evidence="9">
    <location>
        <begin position="1022"/>
        <end position="1081"/>
    </location>
</feature>
<evidence type="ECO:0000256" key="5">
    <source>
        <dbReference type="ARBA" id="ARBA00023054"/>
    </source>
</evidence>
<proteinExistence type="inferred from homology"/>
<feature type="coiled-coil region" evidence="8">
    <location>
        <begin position="559"/>
        <end position="746"/>
    </location>
</feature>
<feature type="coiled-coil region" evidence="8">
    <location>
        <begin position="500"/>
        <end position="527"/>
    </location>
</feature>
<comment type="caution">
    <text evidence="11">The sequence shown here is derived from an EMBL/GenBank/DDBJ whole genome shotgun (WGS) entry which is preliminary data.</text>
</comment>
<evidence type="ECO:0000256" key="6">
    <source>
        <dbReference type="ARBA" id="ARBA00023175"/>
    </source>
</evidence>
<keyword evidence="6 7" id="KW-0505">Motor protein</keyword>
<dbReference type="AlphaFoldDB" id="A0A8S1IVY6"/>
<feature type="compositionally biased region" description="Acidic residues" evidence="9">
    <location>
        <begin position="1043"/>
        <end position="1054"/>
    </location>
</feature>
<feature type="coiled-coil region" evidence="8">
    <location>
        <begin position="941"/>
        <end position="982"/>
    </location>
</feature>
<dbReference type="GO" id="GO:0005737">
    <property type="term" value="C:cytoplasm"/>
    <property type="evidence" value="ECO:0007669"/>
    <property type="project" value="UniProtKB-SubCell"/>
</dbReference>
<feature type="region of interest" description="Disordered" evidence="9">
    <location>
        <begin position="1234"/>
        <end position="1280"/>
    </location>
</feature>
<keyword evidence="5 8" id="KW-0175">Coiled coil</keyword>
<dbReference type="EMBL" id="CAJHUC010000791">
    <property type="protein sequence ID" value="CAD7698229.1"/>
    <property type="molecule type" value="Genomic_DNA"/>
</dbReference>
<gene>
    <name evidence="11" type="ORF">OSTQU699_LOCUS3590</name>
</gene>
<evidence type="ECO:0000256" key="1">
    <source>
        <dbReference type="ARBA" id="ARBA00004496"/>
    </source>
</evidence>
<dbReference type="GO" id="GO:0008017">
    <property type="term" value="F:microtubule binding"/>
    <property type="evidence" value="ECO:0007669"/>
    <property type="project" value="InterPro"/>
</dbReference>
<dbReference type="OrthoDB" id="3176171at2759"/>
<feature type="coiled-coil region" evidence="8">
    <location>
        <begin position="421"/>
        <end position="469"/>
    </location>
</feature>
<dbReference type="Proteomes" id="UP000708148">
    <property type="component" value="Unassembled WGS sequence"/>
</dbReference>
<dbReference type="PANTHER" id="PTHR47969:SF15">
    <property type="entry name" value="CHROMOSOME-ASSOCIATED KINESIN KIF4A-RELATED"/>
    <property type="match status" value="1"/>
</dbReference>
<keyword evidence="4 7" id="KW-0067">ATP-binding</keyword>
<accession>A0A8S1IVY6</accession>
<dbReference type="Pfam" id="PF00225">
    <property type="entry name" value="Kinesin"/>
    <property type="match status" value="1"/>
</dbReference>
<keyword evidence="3 7" id="KW-0547">Nucleotide-binding</keyword>
<dbReference type="InterPro" id="IPR019821">
    <property type="entry name" value="Kinesin_motor_CS"/>
</dbReference>
<dbReference type="GO" id="GO:0007018">
    <property type="term" value="P:microtubule-based movement"/>
    <property type="evidence" value="ECO:0007669"/>
    <property type="project" value="InterPro"/>
</dbReference>
<dbReference type="InterPro" id="IPR001752">
    <property type="entry name" value="Kinesin_motor_dom"/>
</dbReference>
<dbReference type="GO" id="GO:0051231">
    <property type="term" value="P:spindle elongation"/>
    <property type="evidence" value="ECO:0007669"/>
    <property type="project" value="TreeGrafter"/>
</dbReference>
<evidence type="ECO:0000256" key="7">
    <source>
        <dbReference type="PROSITE-ProRule" id="PRU00283"/>
    </source>
</evidence>
<reference evidence="11" key="1">
    <citation type="submission" date="2020-12" db="EMBL/GenBank/DDBJ databases">
        <authorList>
            <person name="Iha C."/>
        </authorList>
    </citation>
    <scope>NUCLEOTIDE SEQUENCE</scope>
</reference>
<dbReference type="GO" id="GO:0003777">
    <property type="term" value="F:microtubule motor activity"/>
    <property type="evidence" value="ECO:0007669"/>
    <property type="project" value="InterPro"/>
</dbReference>
<comment type="similarity">
    <text evidence="7">Belongs to the TRAFAC class myosin-kinesin ATPase superfamily. Kinesin family.</text>
</comment>
<dbReference type="CDD" id="cd01372">
    <property type="entry name" value="KISc_KIF4"/>
    <property type="match status" value="1"/>
</dbReference>
<dbReference type="Gene3D" id="3.40.850.10">
    <property type="entry name" value="Kinesin motor domain"/>
    <property type="match status" value="1"/>
</dbReference>
<dbReference type="Pfam" id="PF25764">
    <property type="entry name" value="KIF21A_4th"/>
    <property type="match status" value="1"/>
</dbReference>
<dbReference type="PROSITE" id="PS00411">
    <property type="entry name" value="KINESIN_MOTOR_1"/>
    <property type="match status" value="1"/>
</dbReference>
<dbReference type="SUPFAM" id="SSF52540">
    <property type="entry name" value="P-loop containing nucleoside triphosphate hydrolases"/>
    <property type="match status" value="1"/>
</dbReference>
<evidence type="ECO:0000313" key="12">
    <source>
        <dbReference type="Proteomes" id="UP000708148"/>
    </source>
</evidence>
<dbReference type="InterPro" id="IPR036961">
    <property type="entry name" value="Kinesin_motor_dom_sf"/>
</dbReference>
<dbReference type="GO" id="GO:0005524">
    <property type="term" value="F:ATP binding"/>
    <property type="evidence" value="ECO:0007669"/>
    <property type="project" value="UniProtKB-UniRule"/>
</dbReference>
<name>A0A8S1IVY6_9CHLO</name>
<dbReference type="SMART" id="SM00129">
    <property type="entry name" value="KISc"/>
    <property type="match status" value="1"/>
</dbReference>
<feature type="binding site" evidence="7">
    <location>
        <begin position="97"/>
        <end position="104"/>
    </location>
    <ligand>
        <name>ATP</name>
        <dbReference type="ChEBI" id="CHEBI:30616"/>
    </ligand>
</feature>
<keyword evidence="2" id="KW-0963">Cytoplasm</keyword>
<evidence type="ECO:0000259" key="10">
    <source>
        <dbReference type="PROSITE" id="PS50067"/>
    </source>
</evidence>
<comment type="subcellular location">
    <subcellularLocation>
        <location evidence="1">Cytoplasm</location>
    </subcellularLocation>
</comment>
<sequence>MAADMLRDGGHEEEDCAVCVAVHIRPLIDSEVVAGCQACLNVTPGAPQISCLGKSFTFDRVYGSCGGEPSEGIFNHCVYPLVDGLFKGYNATVFAYGQTGSGKTYTMGSAYTPGGNSQGVIPEVLDLIFERLNRQKDVECNVRASFVEIHKEEVRDLLVMDTSHMPAIHVRDVPGGGVCLFGATEMEVRSKDDTAALLEQGSLVRATASTNMNTRSSRSHAIFTITLEQRQRFAINHSNDDGGDNMSVDSEDSDKENDRDLAAVDDYLVAKMHLVDLAGSERAKRTKAEGQRLQEAIDINRGLLALGKVISALVEKQSHVPYRDSKLTRLLQDSLGGNSRTVMLACVSPADVNLDESLNTLRYANRARNIKNKPVVNRDPTAAQIAYLRHQLVQVRAELAQYKKMAGPEGAKMIAAPQADNTFLQDQLDKAQRERAHLMSEVAKMKVQLECAMDDVHTANQKMVEAQKRTIKLDMTLQQLKDNGVEVPMLEEDTEDGGVMDRLLASKADLELENKRLRESLDALQHRHAPSTPGVSYDSGSYACPELQDVDEQLRADVLADAEEEAYRLEQKRLGEELNNISRALEVKEEQYQKVVDSSGQMETVKAQYEKVLKDLNQDRDKLQKERMELVQKLQNLQAEKAEDKAKLEDKFKEQLREKDEKLKELKKREKKLMSIERLKNKSEDACRRLEQDVQRIKQQKVALVKQIDQRQKDYTQRIKEREKELKQLKKQGRVAAAKYQRLEAMHTKQQAVLKRKTEEADASRKRLKEIVALTSKAQKDASKRSGAVGVAVECQPNLHAPLLKDEKGRRDWLEREINICNRSWDLRRILDGEIALRAESCRQLHEVEKRMLHISTPGISSSASPMARAENCQKLEELKRKFEDDIAQRSAHIAELQEEWEKAKNEEDAKQGNAAEVKRWTGLKNLGEGRALLKTLFRLASDQRGIMNELQADNARIQEEASNLQLKLDEAEEEKQELWIANARTQAAIVMSHTSPSRDVQDHQEDAALNELLNEMERVTRTPLGSPIPGQDDLADGSPMDASEDEDDEDDFDQPTPLSENDPDYEPFPNKSRSGGQGVDDPVLLEAINRQRCANGVTPVPRITVKILEAGLKWLKPGWVKGRRTKEQLVREYRELAGLDRPSSLPSYDSRQTAADVDKRSSFDSLFASTPVRLGDRSVLTSTPRGYQLLQNAQAAKEKATNLKARLSRRCTSAMDVGGHNQENGLSVADELRYGLSRRQPSRSESVTDRPGALLPVSLQQRLETRQRGTVSVPPPSSP</sequence>